<dbReference type="OrthoDB" id="374923at2759"/>
<dbReference type="EMBL" id="HG810774">
    <property type="protein sequence ID" value="CDO65884.1"/>
    <property type="molecule type" value="Genomic_DNA"/>
</dbReference>
<evidence type="ECO:0000313" key="2">
    <source>
        <dbReference type="EMBL" id="SOV81728.1"/>
    </source>
</evidence>
<accession>A0A060S1Y9</accession>
<protein>
    <submittedName>
        <fullName evidence="1">Uncharacterized protein</fullName>
    </submittedName>
</protein>
<dbReference type="InterPro" id="IPR038506">
    <property type="entry name" value="GLE1-like_sf"/>
</dbReference>
<reference evidence="2 4" key="3">
    <citation type="submission" date="2016-09" db="EMBL/GenBank/DDBJ databases">
        <authorList>
            <consortium name="Pathogen Informatics"/>
        </authorList>
    </citation>
    <scope>NUCLEOTIDE SEQUENCE [LARGE SCALE GENOMIC DNA]</scope>
</reference>
<dbReference type="VEuPathDB" id="PlasmoDB:PRG01_1311000"/>
<gene>
    <name evidence="1" type="ORF">PRCDC_1308000</name>
    <name evidence="2" type="ORF">PRG01_1311000</name>
</gene>
<name>A0A060S1Y9_PLARE</name>
<organism evidence="1 3">
    <name type="scientific">Plasmodium reichenowi</name>
    <dbReference type="NCBI Taxonomy" id="5854"/>
    <lineage>
        <taxon>Eukaryota</taxon>
        <taxon>Sar</taxon>
        <taxon>Alveolata</taxon>
        <taxon>Apicomplexa</taxon>
        <taxon>Aconoidasida</taxon>
        <taxon>Haemosporida</taxon>
        <taxon>Plasmodiidae</taxon>
        <taxon>Plasmodium</taxon>
        <taxon>Plasmodium (Laverania)</taxon>
    </lineage>
</organism>
<dbReference type="EMBL" id="LT969576">
    <property type="protein sequence ID" value="SOV81728.1"/>
    <property type="molecule type" value="Genomic_DNA"/>
</dbReference>
<evidence type="ECO:0000313" key="3">
    <source>
        <dbReference type="Proteomes" id="UP000027581"/>
    </source>
</evidence>
<reference evidence="1" key="2">
    <citation type="submission" date="2014-05" db="EMBL/GenBank/DDBJ databases">
        <title>The genome sequences of chimpanzee malaria parasites reveal the path to human adaptation.</title>
        <authorList>
            <person name="Otto T.D."/>
            <person name="Rayner J.C."/>
            <person name="Boehme U."/>
            <person name="Pain A."/>
            <person name="Spottiswoode N."/>
            <person name="Sanders M."/>
            <person name="Quail M."/>
            <person name="Ollomo B."/>
            <person name="Renaud F."/>
            <person name="Thomas A.W."/>
            <person name="Prugnolle F."/>
            <person name="Conway D.J."/>
            <person name="Newbold C."/>
            <person name="Berriman M."/>
        </authorList>
    </citation>
    <scope>NUCLEOTIDE SEQUENCE [LARGE SCALE GENOMIC DNA]</scope>
    <source>
        <strain evidence="1">CDC</strain>
    </source>
</reference>
<reference evidence="1" key="1">
    <citation type="submission" date="2014-01" db="EMBL/GenBank/DDBJ databases">
        <authorList>
            <person name="Aslett M."/>
        </authorList>
    </citation>
    <scope>NUCLEOTIDE SEQUENCE</scope>
    <source>
        <strain evidence="1">CDC</strain>
    </source>
</reference>
<keyword evidence="3" id="KW-1185">Reference proteome</keyword>
<dbReference type="Proteomes" id="UP000027581">
    <property type="component" value="Unassembled WGS sequence"/>
</dbReference>
<proteinExistence type="predicted"/>
<dbReference type="VEuPathDB" id="PlasmoDB:PRCDC_1308000"/>
<dbReference type="Gene3D" id="1.25.40.510">
    <property type="entry name" value="GLE1-like"/>
    <property type="match status" value="1"/>
</dbReference>
<evidence type="ECO:0000313" key="4">
    <source>
        <dbReference type="Proteomes" id="UP000240500"/>
    </source>
</evidence>
<evidence type="ECO:0000313" key="1">
    <source>
        <dbReference type="EMBL" id="CDO65884.1"/>
    </source>
</evidence>
<sequence length="360" mass="42305">MTFFSWVKKDETEIDEKIKKNLDAGNIKYSDIRSIRKDLELFRSLSFDNLDYHGDKCILARELIIIYMSTYKKHIEQCKIENMEIIIKTIKRTILSVNNIICNINEQILKCFSMIRNLYNDILKLKNVYINDYCLFCIIEGILNILNDDKMHESKSSIWGISALLSLIITNYKKAYFIYKGLISYKCIYTVPLFINNTSQMNTPNNKIHSYILKENDEFIGSNFSRIVAYVKLHLSVFILLNDTREIWMYLSELLNSAYRRKTYVYFPLIYAALDTTSYYSKLTFKTFFDKLINLIKNHIIPSLEQELINNPPQPDMQKIVDYYVKKLKVEFLSNDMNSSLPEGVVVIPDERILFLGIGS</sequence>
<dbReference type="AlphaFoldDB" id="A0A060S1Y9"/>
<dbReference type="Proteomes" id="UP000240500">
    <property type="component" value="Chromosome 13"/>
</dbReference>